<dbReference type="Gene3D" id="1.10.238.10">
    <property type="entry name" value="EF-hand"/>
    <property type="match status" value="1"/>
</dbReference>
<dbReference type="EMBL" id="JAATIP010000046">
    <property type="protein sequence ID" value="KAF4384925.1"/>
    <property type="molecule type" value="Genomic_DNA"/>
</dbReference>
<dbReference type="SUPFAM" id="SSF47473">
    <property type="entry name" value="EF-hand"/>
    <property type="match status" value="1"/>
</dbReference>
<feature type="region of interest" description="Disordered" evidence="1">
    <location>
        <begin position="165"/>
        <end position="186"/>
    </location>
</feature>
<dbReference type="AlphaFoldDB" id="A0A7J6GPS0"/>
<dbReference type="Proteomes" id="UP000583929">
    <property type="component" value="Unassembled WGS sequence"/>
</dbReference>
<organism evidence="4 5">
    <name type="scientific">Cannabis sativa</name>
    <name type="common">Hemp</name>
    <name type="synonym">Marijuana</name>
    <dbReference type="NCBI Taxonomy" id="3483"/>
    <lineage>
        <taxon>Eukaryota</taxon>
        <taxon>Viridiplantae</taxon>
        <taxon>Streptophyta</taxon>
        <taxon>Embryophyta</taxon>
        <taxon>Tracheophyta</taxon>
        <taxon>Spermatophyta</taxon>
        <taxon>Magnoliopsida</taxon>
        <taxon>eudicotyledons</taxon>
        <taxon>Gunneridae</taxon>
        <taxon>Pentapetalae</taxon>
        <taxon>rosids</taxon>
        <taxon>fabids</taxon>
        <taxon>Rosales</taxon>
        <taxon>Cannabaceae</taxon>
        <taxon>Cannabis</taxon>
    </lineage>
</organism>
<name>A0A7J6GPS0_CANSA</name>
<comment type="caution">
    <text evidence="4">The sequence shown here is derived from an EMBL/GenBank/DDBJ whole genome shotgun (WGS) entry which is preliminary data.</text>
</comment>
<dbReference type="Proteomes" id="UP000525078">
    <property type="component" value="Unassembled WGS sequence"/>
</dbReference>
<reference evidence="5 6" key="1">
    <citation type="journal article" date="2020" name="bioRxiv">
        <title>Sequence and annotation of 42 cannabis genomes reveals extensive copy number variation in cannabinoid synthesis and pathogen resistance genes.</title>
        <authorList>
            <person name="Mckernan K.J."/>
            <person name="Helbert Y."/>
            <person name="Kane L.T."/>
            <person name="Ebling H."/>
            <person name="Zhang L."/>
            <person name="Liu B."/>
            <person name="Eaton Z."/>
            <person name="Mclaughlin S."/>
            <person name="Kingan S."/>
            <person name="Baybayan P."/>
            <person name="Concepcion G."/>
            <person name="Jordan M."/>
            <person name="Riva A."/>
            <person name="Barbazuk W."/>
            <person name="Harkins T."/>
        </authorList>
    </citation>
    <scope>NUCLEOTIDE SEQUENCE [LARGE SCALE GENOMIC DNA]</scope>
    <source>
        <strain evidence="5 6">cv. Jamaican Lion 4</strain>
        <strain evidence="3">Father</strain>
        <strain evidence="4">Mother</strain>
        <tissue evidence="4">Leaf</tissue>
    </source>
</reference>
<dbReference type="EMBL" id="JAATIQ010000534">
    <property type="protein sequence ID" value="KAF4352158.1"/>
    <property type="molecule type" value="Genomic_DNA"/>
</dbReference>
<evidence type="ECO:0000259" key="2">
    <source>
        <dbReference type="PROSITE" id="PS50222"/>
    </source>
</evidence>
<evidence type="ECO:0000313" key="5">
    <source>
        <dbReference type="Proteomes" id="UP000525078"/>
    </source>
</evidence>
<feature type="compositionally biased region" description="Polar residues" evidence="1">
    <location>
        <begin position="165"/>
        <end position="174"/>
    </location>
</feature>
<dbReference type="InterPro" id="IPR002048">
    <property type="entry name" value="EF_hand_dom"/>
</dbReference>
<dbReference type="InterPro" id="IPR011992">
    <property type="entry name" value="EF-hand-dom_pair"/>
</dbReference>
<evidence type="ECO:0000256" key="1">
    <source>
        <dbReference type="SAM" id="MobiDB-lite"/>
    </source>
</evidence>
<protein>
    <recommendedName>
        <fullName evidence="2">EF-hand domain-containing protein</fullName>
    </recommendedName>
</protein>
<dbReference type="PROSITE" id="PS50222">
    <property type="entry name" value="EF_HAND_2"/>
    <property type="match status" value="1"/>
</dbReference>
<feature type="region of interest" description="Disordered" evidence="1">
    <location>
        <begin position="198"/>
        <end position="217"/>
    </location>
</feature>
<keyword evidence="6" id="KW-1185">Reference proteome</keyword>
<evidence type="ECO:0000313" key="6">
    <source>
        <dbReference type="Proteomes" id="UP000583929"/>
    </source>
</evidence>
<evidence type="ECO:0000313" key="3">
    <source>
        <dbReference type="EMBL" id="KAF4352158.1"/>
    </source>
</evidence>
<sequence length="267" mass="30087">MEDLRQTALAYYMGATDDIRHVVDEFFEEMDPNDNGYVKFKEFSAYMETMGCCNMSSEEFYEELKQSGNDGLFADDIITLFYIIHSGRPFCGGKCKKFVKGLYFTCLKCFDDETSGSTSFSVCSQCYADRHFEHLHQEFLDPIVLLNLKRMEALSNKHNTTVTSINSEATSVSSRSKKPKYERSSSEIKTYLMKPCPSSSAFSSNNPYSNDDEEQKTTTTNYALSKAIVPVTGQQYKQAKMQTAIQLGQLVASIGSIVLTSQLCTIM</sequence>
<feature type="domain" description="EF-hand" evidence="2">
    <location>
        <begin position="18"/>
        <end position="53"/>
    </location>
</feature>
<dbReference type="GO" id="GO:0005509">
    <property type="term" value="F:calcium ion binding"/>
    <property type="evidence" value="ECO:0007669"/>
    <property type="project" value="InterPro"/>
</dbReference>
<accession>A0A7J6GPS0</accession>
<feature type="compositionally biased region" description="Low complexity" evidence="1">
    <location>
        <begin position="198"/>
        <end position="209"/>
    </location>
</feature>
<proteinExistence type="predicted"/>
<gene>
    <name evidence="4" type="ORF">F8388_010523</name>
    <name evidence="3" type="ORF">G4B88_022893</name>
</gene>
<evidence type="ECO:0000313" key="4">
    <source>
        <dbReference type="EMBL" id="KAF4384925.1"/>
    </source>
</evidence>